<dbReference type="GO" id="GO:0016787">
    <property type="term" value="F:hydrolase activity"/>
    <property type="evidence" value="ECO:0007669"/>
    <property type="project" value="UniProtKB-KW"/>
</dbReference>
<dbReference type="KEGG" id="mng:MNEG_12536"/>
<evidence type="ECO:0000256" key="2">
    <source>
        <dbReference type="ARBA" id="ARBA00022741"/>
    </source>
</evidence>
<dbReference type="EC" id="3.6.1.-" evidence="8"/>
<dbReference type="Proteomes" id="UP000054498">
    <property type="component" value="Unassembled WGS sequence"/>
</dbReference>
<comment type="similarity">
    <text evidence="1">Belongs to the DEAD box helicase family. DDX21/DDX50 subfamily.</text>
</comment>
<dbReference type="GO" id="GO:0003724">
    <property type="term" value="F:RNA helicase activity"/>
    <property type="evidence" value="ECO:0007669"/>
    <property type="project" value="TreeGrafter"/>
</dbReference>
<evidence type="ECO:0000256" key="1">
    <source>
        <dbReference type="ARBA" id="ARBA00006517"/>
    </source>
</evidence>
<keyword evidence="3 8" id="KW-0378">Hydrolase</keyword>
<sequence>MSRRDQFLLRTALAEERSTSDMSATFSSMLDEEDEFGEGDEWEEDGVESDVDETLLVSNLGLSDETVRALQARGITALFPIQRLVLQPAMEGRDLIGRAKTGSGKTLAFALPVIEGILAEDREAAGGVPLDGRRRRGVPGRAPRCIVLAPTRELANQVAKEFESACPNLVVRSFYGGVPIGAQIRDLAGGVDVVVGTPGRVMDLIDRRSLKLDKIRYAVLDEADQMLDMGFQEDMENILGQAAGT</sequence>
<organism evidence="8 9">
    <name type="scientific">Monoraphidium neglectum</name>
    <dbReference type="NCBI Taxonomy" id="145388"/>
    <lineage>
        <taxon>Eukaryota</taxon>
        <taxon>Viridiplantae</taxon>
        <taxon>Chlorophyta</taxon>
        <taxon>core chlorophytes</taxon>
        <taxon>Chlorophyceae</taxon>
        <taxon>CS clade</taxon>
        <taxon>Sphaeropleales</taxon>
        <taxon>Selenastraceae</taxon>
        <taxon>Monoraphidium</taxon>
    </lineage>
</organism>
<keyword evidence="2" id="KW-0547">Nucleotide-binding</keyword>
<dbReference type="InterPro" id="IPR027417">
    <property type="entry name" value="P-loop_NTPase"/>
</dbReference>
<dbReference type="PANTHER" id="PTHR47959:SF1">
    <property type="entry name" value="ATP-DEPENDENT RNA HELICASE DBPA"/>
    <property type="match status" value="1"/>
</dbReference>
<evidence type="ECO:0000259" key="7">
    <source>
        <dbReference type="PROSITE" id="PS51192"/>
    </source>
</evidence>
<dbReference type="SUPFAM" id="SSF52540">
    <property type="entry name" value="P-loop containing nucleoside triphosphate hydrolases"/>
    <property type="match status" value="1"/>
</dbReference>
<dbReference type="GO" id="GO:0005524">
    <property type="term" value="F:ATP binding"/>
    <property type="evidence" value="ECO:0007669"/>
    <property type="project" value="UniProtKB-KW"/>
</dbReference>
<dbReference type="CDD" id="cd00268">
    <property type="entry name" value="DEADc"/>
    <property type="match status" value="1"/>
</dbReference>
<gene>
    <name evidence="8" type="ORF">MNEG_12536</name>
</gene>
<dbReference type="InterPro" id="IPR050079">
    <property type="entry name" value="DEAD_box_RNA_helicase"/>
</dbReference>
<name>A0A0D2J6F0_9CHLO</name>
<dbReference type="InterPro" id="IPR014001">
    <property type="entry name" value="Helicase_ATP-bd"/>
</dbReference>
<dbReference type="InterPro" id="IPR044742">
    <property type="entry name" value="DEAD/DEAH_RhlB"/>
</dbReference>
<dbReference type="PROSITE" id="PS51192">
    <property type="entry name" value="HELICASE_ATP_BIND_1"/>
    <property type="match status" value="1"/>
</dbReference>
<evidence type="ECO:0000256" key="6">
    <source>
        <dbReference type="SAM" id="MobiDB-lite"/>
    </source>
</evidence>
<feature type="domain" description="Helicase ATP-binding" evidence="7">
    <location>
        <begin position="86"/>
        <end position="245"/>
    </location>
</feature>
<dbReference type="GO" id="GO:0003676">
    <property type="term" value="F:nucleic acid binding"/>
    <property type="evidence" value="ECO:0007669"/>
    <property type="project" value="InterPro"/>
</dbReference>
<dbReference type="GO" id="GO:0005829">
    <property type="term" value="C:cytosol"/>
    <property type="evidence" value="ECO:0007669"/>
    <property type="project" value="TreeGrafter"/>
</dbReference>
<evidence type="ECO:0000256" key="5">
    <source>
        <dbReference type="ARBA" id="ARBA00022840"/>
    </source>
</evidence>
<keyword evidence="9" id="KW-1185">Reference proteome</keyword>
<dbReference type="AlphaFoldDB" id="A0A0D2J6F0"/>
<evidence type="ECO:0000313" key="8">
    <source>
        <dbReference type="EMBL" id="KIY95427.1"/>
    </source>
</evidence>
<keyword evidence="4 8" id="KW-0347">Helicase</keyword>
<dbReference type="SMART" id="SM00487">
    <property type="entry name" value="DEXDc"/>
    <property type="match status" value="1"/>
</dbReference>
<evidence type="ECO:0000313" key="9">
    <source>
        <dbReference type="Proteomes" id="UP000054498"/>
    </source>
</evidence>
<dbReference type="InterPro" id="IPR011545">
    <property type="entry name" value="DEAD/DEAH_box_helicase_dom"/>
</dbReference>
<dbReference type="RefSeq" id="XP_013894447.1">
    <property type="nucleotide sequence ID" value="XM_014038993.1"/>
</dbReference>
<protein>
    <submittedName>
        <fullName evidence="8">DEAD-box ATP-dependent RNA helicase 7</fullName>
        <ecNumber evidence="8">3.6.1.-</ecNumber>
    </submittedName>
</protein>
<dbReference type="EMBL" id="KK103512">
    <property type="protein sequence ID" value="KIY95427.1"/>
    <property type="molecule type" value="Genomic_DNA"/>
</dbReference>
<dbReference type="GeneID" id="25729908"/>
<keyword evidence="5" id="KW-0067">ATP-binding</keyword>
<dbReference type="OrthoDB" id="4255at2759"/>
<evidence type="ECO:0000256" key="4">
    <source>
        <dbReference type="ARBA" id="ARBA00022806"/>
    </source>
</evidence>
<dbReference type="Gene3D" id="3.40.50.300">
    <property type="entry name" value="P-loop containing nucleotide triphosphate hydrolases"/>
    <property type="match status" value="1"/>
</dbReference>
<accession>A0A0D2J6F0</accession>
<dbReference type="PANTHER" id="PTHR47959">
    <property type="entry name" value="ATP-DEPENDENT RNA HELICASE RHLE-RELATED"/>
    <property type="match status" value="1"/>
</dbReference>
<feature type="compositionally biased region" description="Acidic residues" evidence="6">
    <location>
        <begin position="30"/>
        <end position="48"/>
    </location>
</feature>
<reference evidence="8 9" key="1">
    <citation type="journal article" date="2013" name="BMC Genomics">
        <title>Reconstruction of the lipid metabolism for the microalga Monoraphidium neglectum from its genome sequence reveals characteristics suitable for biofuel production.</title>
        <authorList>
            <person name="Bogen C."/>
            <person name="Al-Dilaimi A."/>
            <person name="Albersmeier A."/>
            <person name="Wichmann J."/>
            <person name="Grundmann M."/>
            <person name="Rupp O."/>
            <person name="Lauersen K.J."/>
            <person name="Blifernez-Klassen O."/>
            <person name="Kalinowski J."/>
            <person name="Goesmann A."/>
            <person name="Mussgnug J.H."/>
            <person name="Kruse O."/>
        </authorList>
    </citation>
    <scope>NUCLEOTIDE SEQUENCE [LARGE SCALE GENOMIC DNA]</scope>
    <source>
        <strain evidence="8 9">SAG 48.87</strain>
    </source>
</reference>
<dbReference type="STRING" id="145388.A0A0D2J6F0"/>
<proteinExistence type="inferred from homology"/>
<evidence type="ECO:0000256" key="3">
    <source>
        <dbReference type="ARBA" id="ARBA00022801"/>
    </source>
</evidence>
<feature type="region of interest" description="Disordered" evidence="6">
    <location>
        <begin position="17"/>
        <end position="48"/>
    </location>
</feature>
<dbReference type="Pfam" id="PF00270">
    <property type="entry name" value="DEAD"/>
    <property type="match status" value="1"/>
</dbReference>